<feature type="region of interest" description="Disordered" evidence="1">
    <location>
        <begin position="53"/>
        <end position="82"/>
    </location>
</feature>
<evidence type="ECO:0000313" key="3">
    <source>
        <dbReference type="EMBL" id="MPC52538.1"/>
    </source>
</evidence>
<comment type="caution">
    <text evidence="3">The sequence shown here is derived from an EMBL/GenBank/DDBJ whole genome shotgun (WGS) entry which is preliminary data.</text>
</comment>
<reference evidence="3 4" key="1">
    <citation type="submission" date="2019-05" db="EMBL/GenBank/DDBJ databases">
        <title>Another draft genome of Portunus trituberculatus and its Hox gene families provides insights of decapod evolution.</title>
        <authorList>
            <person name="Jeong J.-H."/>
            <person name="Song I."/>
            <person name="Kim S."/>
            <person name="Choi T."/>
            <person name="Kim D."/>
            <person name="Ryu S."/>
            <person name="Kim W."/>
        </authorList>
    </citation>
    <scope>NUCLEOTIDE SEQUENCE [LARGE SCALE GENOMIC DNA]</scope>
    <source>
        <tissue evidence="3">Muscle</tissue>
    </source>
</reference>
<evidence type="ECO:0000256" key="2">
    <source>
        <dbReference type="SAM" id="SignalP"/>
    </source>
</evidence>
<gene>
    <name evidence="3" type="ORF">E2C01_046409</name>
</gene>
<name>A0A5B7G5X8_PORTR</name>
<sequence>MQPVAILVLLELWWRPAEREVIPHRHLASPSASPSAGCPFSSRQVQALVSPTCDTPHSMTLHRSPTTPTLAPPTPATPMSPLDALRRLQLPPDLSPSHEEDIHLQEEITLGEGSTLLLESEAEEEEEEAQSNERKTTE</sequence>
<keyword evidence="2" id="KW-0732">Signal</keyword>
<organism evidence="3 4">
    <name type="scientific">Portunus trituberculatus</name>
    <name type="common">Swimming crab</name>
    <name type="synonym">Neptunus trituberculatus</name>
    <dbReference type="NCBI Taxonomy" id="210409"/>
    <lineage>
        <taxon>Eukaryota</taxon>
        <taxon>Metazoa</taxon>
        <taxon>Ecdysozoa</taxon>
        <taxon>Arthropoda</taxon>
        <taxon>Crustacea</taxon>
        <taxon>Multicrustacea</taxon>
        <taxon>Malacostraca</taxon>
        <taxon>Eumalacostraca</taxon>
        <taxon>Eucarida</taxon>
        <taxon>Decapoda</taxon>
        <taxon>Pleocyemata</taxon>
        <taxon>Brachyura</taxon>
        <taxon>Eubrachyura</taxon>
        <taxon>Portunoidea</taxon>
        <taxon>Portunidae</taxon>
        <taxon>Portuninae</taxon>
        <taxon>Portunus</taxon>
    </lineage>
</organism>
<feature type="signal peptide" evidence="2">
    <location>
        <begin position="1"/>
        <end position="19"/>
    </location>
</feature>
<evidence type="ECO:0000313" key="4">
    <source>
        <dbReference type="Proteomes" id="UP000324222"/>
    </source>
</evidence>
<feature type="region of interest" description="Disordered" evidence="1">
    <location>
        <begin position="108"/>
        <end position="138"/>
    </location>
</feature>
<dbReference type="EMBL" id="VSRR010010960">
    <property type="protein sequence ID" value="MPC52538.1"/>
    <property type="molecule type" value="Genomic_DNA"/>
</dbReference>
<dbReference type="AlphaFoldDB" id="A0A5B7G5X8"/>
<keyword evidence="4" id="KW-1185">Reference proteome</keyword>
<evidence type="ECO:0000256" key="1">
    <source>
        <dbReference type="SAM" id="MobiDB-lite"/>
    </source>
</evidence>
<feature type="chain" id="PRO_5022989694" evidence="2">
    <location>
        <begin position="20"/>
        <end position="138"/>
    </location>
</feature>
<feature type="compositionally biased region" description="Low complexity" evidence="1">
    <location>
        <begin position="108"/>
        <end position="119"/>
    </location>
</feature>
<proteinExistence type="predicted"/>
<accession>A0A5B7G5X8</accession>
<feature type="compositionally biased region" description="Acidic residues" evidence="1">
    <location>
        <begin position="120"/>
        <end position="130"/>
    </location>
</feature>
<dbReference type="Proteomes" id="UP000324222">
    <property type="component" value="Unassembled WGS sequence"/>
</dbReference>
<feature type="compositionally biased region" description="Polar residues" evidence="1">
    <location>
        <begin position="53"/>
        <end position="63"/>
    </location>
</feature>
<protein>
    <submittedName>
        <fullName evidence="3">Uncharacterized protein</fullName>
    </submittedName>
</protein>